<feature type="region of interest" description="Disordered" evidence="1">
    <location>
        <begin position="322"/>
        <end position="405"/>
    </location>
</feature>
<dbReference type="InterPro" id="IPR029071">
    <property type="entry name" value="Ubiquitin-like_domsf"/>
</dbReference>
<organism evidence="4 5">
    <name type="scientific">Elaphomyces granulatus</name>
    <dbReference type="NCBI Taxonomy" id="519963"/>
    <lineage>
        <taxon>Eukaryota</taxon>
        <taxon>Fungi</taxon>
        <taxon>Dikarya</taxon>
        <taxon>Ascomycota</taxon>
        <taxon>Pezizomycotina</taxon>
        <taxon>Eurotiomycetes</taxon>
        <taxon>Eurotiomycetidae</taxon>
        <taxon>Eurotiales</taxon>
        <taxon>Elaphomycetaceae</taxon>
        <taxon>Elaphomyces</taxon>
    </lineage>
</organism>
<feature type="region of interest" description="Disordered" evidence="1">
    <location>
        <begin position="87"/>
        <end position="121"/>
    </location>
</feature>
<name>A0A232M1P5_9EURO</name>
<evidence type="ECO:0000313" key="4">
    <source>
        <dbReference type="EMBL" id="OXV10248.1"/>
    </source>
</evidence>
<gene>
    <name evidence="4" type="ORF">Egran_01993</name>
</gene>
<dbReference type="Pfam" id="PF00627">
    <property type="entry name" value="UBA"/>
    <property type="match status" value="1"/>
</dbReference>
<dbReference type="Proteomes" id="UP000243515">
    <property type="component" value="Unassembled WGS sequence"/>
</dbReference>
<dbReference type="PRINTS" id="PR00348">
    <property type="entry name" value="UBIQUITIN"/>
</dbReference>
<dbReference type="OrthoDB" id="267397at2759"/>
<dbReference type="GO" id="GO:0006511">
    <property type="term" value="P:ubiquitin-dependent protein catabolic process"/>
    <property type="evidence" value="ECO:0007669"/>
    <property type="project" value="TreeGrafter"/>
</dbReference>
<dbReference type="GO" id="GO:0036503">
    <property type="term" value="P:ERAD pathway"/>
    <property type="evidence" value="ECO:0007669"/>
    <property type="project" value="EnsemblFungi"/>
</dbReference>
<evidence type="ECO:0000256" key="1">
    <source>
        <dbReference type="SAM" id="MobiDB-lite"/>
    </source>
</evidence>
<dbReference type="InterPro" id="IPR006636">
    <property type="entry name" value="STI1_HS-bd"/>
</dbReference>
<dbReference type="EMBL" id="NPHW01003039">
    <property type="protein sequence ID" value="OXV10248.1"/>
    <property type="molecule type" value="Genomic_DNA"/>
</dbReference>
<feature type="region of interest" description="Disordered" evidence="1">
    <location>
        <begin position="255"/>
        <end position="288"/>
    </location>
</feature>
<dbReference type="GO" id="GO:0072665">
    <property type="term" value="P:protein localization to vacuole"/>
    <property type="evidence" value="ECO:0007669"/>
    <property type="project" value="EnsemblFungi"/>
</dbReference>
<dbReference type="SMART" id="SM00213">
    <property type="entry name" value="UBQ"/>
    <property type="match status" value="1"/>
</dbReference>
<dbReference type="InterPro" id="IPR015496">
    <property type="entry name" value="Ubiquilin"/>
</dbReference>
<dbReference type="PANTHER" id="PTHR10677:SF3">
    <property type="entry name" value="FI07626P-RELATED"/>
    <property type="match status" value="1"/>
</dbReference>
<dbReference type="Pfam" id="PF23195">
    <property type="entry name" value="UBQLN1"/>
    <property type="match status" value="1"/>
</dbReference>
<feature type="domain" description="Ubiquitin-like" evidence="3">
    <location>
        <begin position="13"/>
        <end position="90"/>
    </location>
</feature>
<dbReference type="GO" id="GO:0030474">
    <property type="term" value="P:spindle pole body duplication"/>
    <property type="evidence" value="ECO:0007669"/>
    <property type="project" value="EnsemblFungi"/>
</dbReference>
<dbReference type="SMART" id="SM00165">
    <property type="entry name" value="UBA"/>
    <property type="match status" value="1"/>
</dbReference>
<keyword evidence="5" id="KW-1185">Reference proteome</keyword>
<dbReference type="InterPro" id="IPR000626">
    <property type="entry name" value="Ubiquitin-like_dom"/>
</dbReference>
<dbReference type="CDD" id="cd14324">
    <property type="entry name" value="UBA_Dsk2p_like"/>
    <property type="match status" value="1"/>
</dbReference>
<reference evidence="4 5" key="1">
    <citation type="journal article" date="2015" name="Environ. Microbiol.">
        <title>Metagenome sequence of Elaphomyces granulatus from sporocarp tissue reveals Ascomycota ectomycorrhizal fingerprints of genome expansion and a Proteobacteria-rich microbiome.</title>
        <authorList>
            <person name="Quandt C.A."/>
            <person name="Kohler A."/>
            <person name="Hesse C.N."/>
            <person name="Sharpton T.J."/>
            <person name="Martin F."/>
            <person name="Spatafora J.W."/>
        </authorList>
    </citation>
    <scope>NUCLEOTIDE SEQUENCE [LARGE SCALE GENOMIC DNA]</scope>
    <source>
        <strain evidence="4 5">OSC145934</strain>
    </source>
</reference>
<dbReference type="CDD" id="cd16106">
    <property type="entry name" value="Ubl_Dsk2p_like"/>
    <property type="match status" value="1"/>
</dbReference>
<protein>
    <recommendedName>
        <fullName evidence="6">Ubiquitin-like domain-containing protein</fullName>
    </recommendedName>
</protein>
<dbReference type="FunFam" id="1.10.8.10:FF:000024">
    <property type="entry name" value="Ubiquitin domain-containing protein DSK2"/>
    <property type="match status" value="1"/>
</dbReference>
<dbReference type="GO" id="GO:0036435">
    <property type="term" value="F:K48-linked polyubiquitin modification-dependent protein binding"/>
    <property type="evidence" value="ECO:0007669"/>
    <property type="project" value="EnsemblFungi"/>
</dbReference>
<evidence type="ECO:0000313" key="5">
    <source>
        <dbReference type="Proteomes" id="UP000243515"/>
    </source>
</evidence>
<feature type="domain" description="UBA" evidence="2">
    <location>
        <begin position="457"/>
        <end position="501"/>
    </location>
</feature>
<dbReference type="Gene3D" id="1.10.8.10">
    <property type="entry name" value="DNA helicase RuvA subunit, C-terminal domain"/>
    <property type="match status" value="1"/>
</dbReference>
<dbReference type="Gene3D" id="3.10.20.90">
    <property type="entry name" value="Phosphatidylinositol 3-kinase Catalytic Subunit, Chain A, domain 1"/>
    <property type="match status" value="1"/>
</dbReference>
<dbReference type="SUPFAM" id="SSF46934">
    <property type="entry name" value="UBA-like"/>
    <property type="match status" value="1"/>
</dbReference>
<evidence type="ECO:0000259" key="3">
    <source>
        <dbReference type="PROSITE" id="PS50053"/>
    </source>
</evidence>
<proteinExistence type="predicted"/>
<dbReference type="SUPFAM" id="SSF54236">
    <property type="entry name" value="Ubiquitin-like"/>
    <property type="match status" value="1"/>
</dbReference>
<evidence type="ECO:0008006" key="6">
    <source>
        <dbReference type="Google" id="ProtNLM"/>
    </source>
</evidence>
<feature type="compositionally biased region" description="Polar residues" evidence="1">
    <location>
        <begin position="271"/>
        <end position="288"/>
    </location>
</feature>
<dbReference type="PROSITE" id="PS50053">
    <property type="entry name" value="UBIQUITIN_2"/>
    <property type="match status" value="1"/>
</dbReference>
<dbReference type="InterPro" id="IPR009060">
    <property type="entry name" value="UBA-like_sf"/>
</dbReference>
<feature type="compositionally biased region" description="Polar residues" evidence="1">
    <location>
        <begin position="377"/>
        <end position="405"/>
    </location>
</feature>
<feature type="compositionally biased region" description="Low complexity" evidence="1">
    <location>
        <begin position="325"/>
        <end position="347"/>
    </location>
</feature>
<evidence type="ECO:0000259" key="2">
    <source>
        <dbReference type="PROSITE" id="PS50030"/>
    </source>
</evidence>
<dbReference type="GO" id="GO:0030674">
    <property type="term" value="F:protein-macromolecule adaptor activity"/>
    <property type="evidence" value="ECO:0007669"/>
    <property type="project" value="EnsemblFungi"/>
</dbReference>
<dbReference type="PANTHER" id="PTHR10677">
    <property type="entry name" value="UBIQUILIN"/>
    <property type="match status" value="1"/>
</dbReference>
<dbReference type="InterPro" id="IPR015940">
    <property type="entry name" value="UBA"/>
</dbReference>
<dbReference type="SMART" id="SM00727">
    <property type="entry name" value="STI1"/>
    <property type="match status" value="2"/>
</dbReference>
<feature type="compositionally biased region" description="Low complexity" evidence="1">
    <location>
        <begin position="88"/>
        <end position="114"/>
    </location>
</feature>
<dbReference type="PROSITE" id="PS50030">
    <property type="entry name" value="UBA"/>
    <property type="match status" value="1"/>
</dbReference>
<dbReference type="Pfam" id="PF00240">
    <property type="entry name" value="ubiquitin"/>
    <property type="match status" value="1"/>
</dbReference>
<sequence>MADDTALSEEPSITFNIKASNDAKFTLTLPISTPVSELKNVLSGSDYADTPADRQRLIYSGRVLKDHETLATYNIKDGHTVHLVKSAASNQRNTSTTQSSSASSGSANNQSTSNVPTNIAAGTGNNPLAGLTGARYAGFAQLPGAGLFGPDGGMIPSLAARTKFILIALQMGPPPDTETMLSMLENPQFQSSMNEALQNPAIIDMMIQQNPMLREMGPGVRQMMQSPEFRRMLTDPNSIRQMAQLQRALGNLRGFGVGGTTDNTGFPAPGVTNTTPEENRGQQQQTNQATGVNPYLLSNPYLFPGTAAGNPFAALFGVNPGGSNAPSTESPTPSTTSAPSGQTTTGQRMVDGSTADGAQNQQNPFAMLFNPTLLGSPPQTGTSDATTGTGQPGNQAAFNPFNPQLNPFLRDPALLSQVVQNMGGNNGGSGEAANTPASWPGLGAAAGLGSLPQDNRPPEERYAEQLRQLNDMGFCEFERNVEALRRAGGSVQGAVEHLLNHPS</sequence>
<dbReference type="GO" id="GO:0005829">
    <property type="term" value="C:cytosol"/>
    <property type="evidence" value="ECO:0007669"/>
    <property type="project" value="TreeGrafter"/>
</dbReference>
<accession>A0A232M1P5</accession>
<comment type="caution">
    <text evidence="4">The sequence shown here is derived from an EMBL/GenBank/DDBJ whole genome shotgun (WGS) entry which is preliminary data.</text>
</comment>
<dbReference type="AlphaFoldDB" id="A0A232M1P5"/>
<dbReference type="InterPro" id="IPR019956">
    <property type="entry name" value="Ubiquitin_dom"/>
</dbReference>